<gene>
    <name evidence="2" type="ORF">B1400_1016</name>
</gene>
<dbReference type="PANTHER" id="PTHR18964:SF149">
    <property type="entry name" value="BIFUNCTIONAL UDP-N-ACETYLGLUCOSAMINE 2-EPIMERASE_N-ACETYLMANNOSAMINE KINASE"/>
    <property type="match status" value="1"/>
</dbReference>
<dbReference type="PROSITE" id="PS01125">
    <property type="entry name" value="ROK"/>
    <property type="match status" value="1"/>
</dbReference>
<keyword evidence="3" id="KW-1185">Reference proteome</keyword>
<name>A0A2A2EK16_9BIFI</name>
<dbReference type="SUPFAM" id="SSF46785">
    <property type="entry name" value="Winged helix' DNA-binding domain"/>
    <property type="match status" value="1"/>
</dbReference>
<protein>
    <submittedName>
        <fullName evidence="2">NagC family transcriptional regulator</fullName>
    </submittedName>
</protein>
<evidence type="ECO:0000256" key="1">
    <source>
        <dbReference type="ARBA" id="ARBA00006479"/>
    </source>
</evidence>
<reference evidence="2 3" key="1">
    <citation type="journal article" date="2017" name="ISME J.">
        <title>Unveiling bifidobacterial biogeography across the mammalian branch of the tree of life.</title>
        <authorList>
            <person name="Milani C."/>
            <person name="Mangifesta M."/>
            <person name="Mancabelli L."/>
            <person name="Lugli G.A."/>
            <person name="James K."/>
            <person name="Duranti S."/>
            <person name="Turroni F."/>
            <person name="Ferrario C."/>
            <person name="Ossiprandi M.C."/>
            <person name="van Sinderen D."/>
            <person name="Ventura M."/>
        </authorList>
    </citation>
    <scope>NUCLEOTIDE SEQUENCE [LARGE SCALE GENOMIC DNA]</scope>
    <source>
        <strain evidence="2 3">70</strain>
    </source>
</reference>
<dbReference type="EMBL" id="MVOG01000017">
    <property type="protein sequence ID" value="PAU69275.1"/>
    <property type="molecule type" value="Genomic_DNA"/>
</dbReference>
<dbReference type="RefSeq" id="WP_095613370.1">
    <property type="nucleotide sequence ID" value="NZ_MVOG01000017.1"/>
</dbReference>
<dbReference type="InterPro" id="IPR049874">
    <property type="entry name" value="ROK_cs"/>
</dbReference>
<organism evidence="2 3">
    <name type="scientific">Bifidobacterium italicum</name>
    <dbReference type="NCBI Taxonomy" id="1960968"/>
    <lineage>
        <taxon>Bacteria</taxon>
        <taxon>Bacillati</taxon>
        <taxon>Actinomycetota</taxon>
        <taxon>Actinomycetes</taxon>
        <taxon>Bifidobacteriales</taxon>
        <taxon>Bifidobacteriaceae</taxon>
        <taxon>Bifidobacterium</taxon>
    </lineage>
</organism>
<dbReference type="OrthoDB" id="5174513at2"/>
<dbReference type="Gene3D" id="1.10.10.10">
    <property type="entry name" value="Winged helix-like DNA-binding domain superfamily/Winged helix DNA-binding domain"/>
    <property type="match status" value="1"/>
</dbReference>
<dbReference type="Proteomes" id="UP000217986">
    <property type="component" value="Unassembled WGS sequence"/>
</dbReference>
<dbReference type="InterPro" id="IPR000600">
    <property type="entry name" value="ROK"/>
</dbReference>
<evidence type="ECO:0000313" key="2">
    <source>
        <dbReference type="EMBL" id="PAU69275.1"/>
    </source>
</evidence>
<dbReference type="InterPro" id="IPR036388">
    <property type="entry name" value="WH-like_DNA-bd_sf"/>
</dbReference>
<dbReference type="InterPro" id="IPR043129">
    <property type="entry name" value="ATPase_NBD"/>
</dbReference>
<accession>A0A2A2EK16</accession>
<sequence>MAAEQPNQSEYNRARVMRFLYNNGVSSRAQIAKALDLTPAAITKITAKLIDEGLIVETGEIEGARNRRSIGLLLDPERFHVIGVKFARSLIQVGLFDLAGNARRIWVDMTADHPSIADMIASLKALIGRIMARFSTVVAIGMAVPGPYLRDCGHTAVVSSMRQWRDVNFPAEFADAFDVPVFIEQDARAGALAQQLFGTDDARDDLAYYLIGEGVGLGVVERGHTIDGARGTATEIGHVSIDVNGRRCDCGNYGCLERYCSAVAIHEALDATLDEDGGVVAGSDRMTHIEACEALFSLASAGDARALELVRRVGTYVGYGLVTIINAFNPRRIIIGDIVSHAGAPLLEAAMHVVGERVLPELTETTAVTLSDLPTDAAVTGAAAVAISAFLEQPSRFADLARRRRGD</sequence>
<comment type="caution">
    <text evidence="2">The sequence shown here is derived from an EMBL/GenBank/DDBJ whole genome shotgun (WGS) entry which is preliminary data.</text>
</comment>
<proteinExistence type="inferred from homology"/>
<dbReference type="Pfam" id="PF13412">
    <property type="entry name" value="HTH_24"/>
    <property type="match status" value="1"/>
</dbReference>
<dbReference type="InterPro" id="IPR036390">
    <property type="entry name" value="WH_DNA-bd_sf"/>
</dbReference>
<dbReference type="SUPFAM" id="SSF53067">
    <property type="entry name" value="Actin-like ATPase domain"/>
    <property type="match status" value="1"/>
</dbReference>
<dbReference type="AlphaFoldDB" id="A0A2A2EK16"/>
<dbReference type="Pfam" id="PF00480">
    <property type="entry name" value="ROK"/>
    <property type="match status" value="1"/>
</dbReference>
<dbReference type="Gene3D" id="3.30.420.40">
    <property type="match status" value="2"/>
</dbReference>
<comment type="similarity">
    <text evidence="1">Belongs to the ROK (NagC/XylR) family.</text>
</comment>
<evidence type="ECO:0000313" key="3">
    <source>
        <dbReference type="Proteomes" id="UP000217986"/>
    </source>
</evidence>
<dbReference type="PANTHER" id="PTHR18964">
    <property type="entry name" value="ROK (REPRESSOR, ORF, KINASE) FAMILY"/>
    <property type="match status" value="1"/>
</dbReference>